<dbReference type="RefSeq" id="WP_010189061.1">
    <property type="nucleotide sequence ID" value="NC_012590.1"/>
</dbReference>
<name>C3PIF3_CORA7</name>
<dbReference type="Proteomes" id="UP000002077">
    <property type="component" value="Chromosome"/>
</dbReference>
<sequence length="132" mass="14509">MDKDKLHRSLAHIAAGADKMAQAAHIITHGMKNGDSPARIARHLADYGLLTPGPPEPCIYPDTGEHEWHMDDGYVSVEGGIIHVIHDETNDDNEPDALMPDWAELRFSTTTKGRETAYAILAACNHKDAQDE</sequence>
<reference evidence="1 2" key="1">
    <citation type="journal article" date="2010" name="BMC Genomics">
        <title>Complete genome sequence and lifestyle of black-pigmented Corynebacterium aurimucosum ATCC 700975 (formerly C. nigricans CN-1) isolated from a vaginal swab of a woman with spontaneous abortion.</title>
        <authorList>
            <person name="Trost E."/>
            <person name="Gotker S."/>
            <person name="Schneider J."/>
            <person name="Schneiker-Bekel S."/>
            <person name="Szczepanowski R."/>
            <person name="Tilker A."/>
            <person name="Viehoever P."/>
            <person name="Arnold W."/>
            <person name="Bekel T."/>
            <person name="Blom J."/>
            <person name="Gartemann K.H."/>
            <person name="Linke B."/>
            <person name="Goesmann A."/>
            <person name="Puhler A."/>
            <person name="Shukla S.K."/>
            <person name="Tauch A."/>
        </authorList>
    </citation>
    <scope>NUCLEOTIDE SEQUENCE [LARGE SCALE GENOMIC DNA]</scope>
    <source>
        <strain evidence="2">ATCC 700975 / DSM 44827 / CIP 107346 / CN-1</strain>
    </source>
</reference>
<accession>C3PIF3</accession>
<dbReference type="KEGG" id="car:cauri_2014"/>
<dbReference type="EMBL" id="CP001601">
    <property type="protein sequence ID" value="ACP33607.1"/>
    <property type="molecule type" value="Genomic_DNA"/>
</dbReference>
<keyword evidence="2" id="KW-1185">Reference proteome</keyword>
<organism evidence="1 2">
    <name type="scientific">Corynebacterium aurimucosum (strain ATCC 700975 / DSM 44827 / CIP 107346 / CN-1)</name>
    <name type="common">Corynebacterium nigricans</name>
    <dbReference type="NCBI Taxonomy" id="548476"/>
    <lineage>
        <taxon>Bacteria</taxon>
        <taxon>Bacillati</taxon>
        <taxon>Actinomycetota</taxon>
        <taxon>Actinomycetes</taxon>
        <taxon>Mycobacteriales</taxon>
        <taxon>Corynebacteriaceae</taxon>
        <taxon>Corynebacterium</taxon>
    </lineage>
</organism>
<dbReference type="STRING" id="548476.cauri_2014"/>
<dbReference type="GeneID" id="31924660"/>
<gene>
    <name evidence="1" type="ordered locus">cauri_2014</name>
</gene>
<dbReference type="HOGENOM" id="CLU_2129235_0_0_11"/>
<evidence type="ECO:0000313" key="2">
    <source>
        <dbReference type="Proteomes" id="UP000002077"/>
    </source>
</evidence>
<dbReference type="AlphaFoldDB" id="C3PIF3"/>
<proteinExistence type="predicted"/>
<evidence type="ECO:0000313" key="1">
    <source>
        <dbReference type="EMBL" id="ACP33607.1"/>
    </source>
</evidence>
<protein>
    <submittedName>
        <fullName evidence="1">Uncharacterized protein</fullName>
    </submittedName>
</protein>